<dbReference type="CDD" id="cd00082">
    <property type="entry name" value="HisKA"/>
    <property type="match status" value="1"/>
</dbReference>
<keyword evidence="5" id="KW-0418">Kinase</keyword>
<evidence type="ECO:0000313" key="9">
    <source>
        <dbReference type="Proteomes" id="UP000034883"/>
    </source>
</evidence>
<dbReference type="STRING" id="927083.DB32_007488"/>
<dbReference type="InterPro" id="IPR005467">
    <property type="entry name" value="His_kinase_dom"/>
</dbReference>
<evidence type="ECO:0000256" key="6">
    <source>
        <dbReference type="ARBA" id="ARBA00023012"/>
    </source>
</evidence>
<dbReference type="OrthoDB" id="8807260at2"/>
<protein>
    <recommendedName>
        <fullName evidence="2">histidine kinase</fullName>
        <ecNumber evidence="2">2.7.13.3</ecNumber>
    </recommendedName>
</protein>
<dbReference type="PROSITE" id="PS50109">
    <property type="entry name" value="HIS_KIN"/>
    <property type="match status" value="1"/>
</dbReference>
<dbReference type="SMART" id="SM00387">
    <property type="entry name" value="HATPase_c"/>
    <property type="match status" value="1"/>
</dbReference>
<evidence type="ECO:0000256" key="4">
    <source>
        <dbReference type="ARBA" id="ARBA00022679"/>
    </source>
</evidence>
<evidence type="ECO:0000259" key="7">
    <source>
        <dbReference type="PROSITE" id="PS50109"/>
    </source>
</evidence>
<dbReference type="InterPro" id="IPR004358">
    <property type="entry name" value="Sig_transdc_His_kin-like_C"/>
</dbReference>
<dbReference type="KEGG" id="samy:DB32_007488"/>
<dbReference type="InterPro" id="IPR003661">
    <property type="entry name" value="HisK_dim/P_dom"/>
</dbReference>
<organism evidence="8 9">
    <name type="scientific">Sandaracinus amylolyticus</name>
    <dbReference type="NCBI Taxonomy" id="927083"/>
    <lineage>
        <taxon>Bacteria</taxon>
        <taxon>Pseudomonadati</taxon>
        <taxon>Myxococcota</taxon>
        <taxon>Polyangia</taxon>
        <taxon>Polyangiales</taxon>
        <taxon>Sandaracinaceae</taxon>
        <taxon>Sandaracinus</taxon>
    </lineage>
</organism>
<comment type="catalytic activity">
    <reaction evidence="1">
        <text>ATP + protein L-histidine = ADP + protein N-phospho-L-histidine.</text>
        <dbReference type="EC" id="2.7.13.3"/>
    </reaction>
</comment>
<keyword evidence="9" id="KW-1185">Reference proteome</keyword>
<dbReference type="AlphaFoldDB" id="A0A0F6SHF2"/>
<accession>A0A0F6SHF2</accession>
<dbReference type="InterPro" id="IPR050736">
    <property type="entry name" value="Sensor_HK_Regulatory"/>
</dbReference>
<keyword evidence="4 8" id="KW-0808">Transferase</keyword>
<keyword evidence="3" id="KW-0597">Phosphoprotein</keyword>
<dbReference type="PANTHER" id="PTHR43711">
    <property type="entry name" value="TWO-COMPONENT HISTIDINE KINASE"/>
    <property type="match status" value="1"/>
</dbReference>
<dbReference type="PRINTS" id="PR00344">
    <property type="entry name" value="BCTRLSENSOR"/>
</dbReference>
<evidence type="ECO:0000256" key="3">
    <source>
        <dbReference type="ARBA" id="ARBA00022553"/>
    </source>
</evidence>
<dbReference type="Pfam" id="PF02518">
    <property type="entry name" value="HATPase_c"/>
    <property type="match status" value="1"/>
</dbReference>
<evidence type="ECO:0000256" key="5">
    <source>
        <dbReference type="ARBA" id="ARBA00022777"/>
    </source>
</evidence>
<evidence type="ECO:0000256" key="2">
    <source>
        <dbReference type="ARBA" id="ARBA00012438"/>
    </source>
</evidence>
<dbReference type="Gene3D" id="3.30.565.10">
    <property type="entry name" value="Histidine kinase-like ATPase, C-terminal domain"/>
    <property type="match status" value="1"/>
</dbReference>
<dbReference type="SUPFAM" id="SSF47384">
    <property type="entry name" value="Homodimeric domain of signal transducing histidine kinase"/>
    <property type="match status" value="1"/>
</dbReference>
<keyword evidence="8" id="KW-0489">Methyltransferase</keyword>
<dbReference type="EMBL" id="CP011125">
    <property type="protein sequence ID" value="AKF10339.1"/>
    <property type="molecule type" value="Genomic_DNA"/>
</dbReference>
<dbReference type="InterPro" id="IPR003594">
    <property type="entry name" value="HATPase_dom"/>
</dbReference>
<evidence type="ECO:0000313" key="8">
    <source>
        <dbReference type="EMBL" id="AKF10339.1"/>
    </source>
</evidence>
<dbReference type="EC" id="2.7.13.3" evidence="2"/>
<dbReference type="InterPro" id="IPR036890">
    <property type="entry name" value="HATPase_C_sf"/>
</dbReference>
<proteinExistence type="predicted"/>
<dbReference type="PANTHER" id="PTHR43711:SF1">
    <property type="entry name" value="HISTIDINE KINASE 1"/>
    <property type="match status" value="1"/>
</dbReference>
<keyword evidence="6" id="KW-0902">Two-component regulatory system</keyword>
<dbReference type="RefSeq" id="WP_053237312.1">
    <property type="nucleotide sequence ID" value="NZ_CP011125.1"/>
</dbReference>
<evidence type="ECO:0000256" key="1">
    <source>
        <dbReference type="ARBA" id="ARBA00000085"/>
    </source>
</evidence>
<dbReference type="FunFam" id="3.30.565.10:FF:000006">
    <property type="entry name" value="Sensor histidine kinase WalK"/>
    <property type="match status" value="1"/>
</dbReference>
<dbReference type="GO" id="GO:0032259">
    <property type="term" value="P:methylation"/>
    <property type="evidence" value="ECO:0007669"/>
    <property type="project" value="UniProtKB-KW"/>
</dbReference>
<dbReference type="SMART" id="SM00388">
    <property type="entry name" value="HisKA"/>
    <property type="match status" value="1"/>
</dbReference>
<dbReference type="GO" id="GO:0000155">
    <property type="term" value="F:phosphorelay sensor kinase activity"/>
    <property type="evidence" value="ECO:0007669"/>
    <property type="project" value="InterPro"/>
</dbReference>
<name>A0A0F6SHF2_9BACT</name>
<gene>
    <name evidence="8" type="ORF">DB32_007488</name>
</gene>
<dbReference type="Proteomes" id="UP000034883">
    <property type="component" value="Chromosome"/>
</dbReference>
<dbReference type="GO" id="GO:0008168">
    <property type="term" value="F:methyltransferase activity"/>
    <property type="evidence" value="ECO:0007669"/>
    <property type="project" value="UniProtKB-KW"/>
</dbReference>
<dbReference type="Pfam" id="PF00512">
    <property type="entry name" value="HisKA"/>
    <property type="match status" value="1"/>
</dbReference>
<dbReference type="InterPro" id="IPR036097">
    <property type="entry name" value="HisK_dim/P_sf"/>
</dbReference>
<dbReference type="SUPFAM" id="SSF55874">
    <property type="entry name" value="ATPase domain of HSP90 chaperone/DNA topoisomerase II/histidine kinase"/>
    <property type="match status" value="1"/>
</dbReference>
<sequence>MPVSTDPRCAELARILRREKQPILDTWIARVRADERVPRARALSDPELLDHSPMLLDEVSDALEGHDAPQRRHDAASEHGAQRAGHGYDIRAVVREIALLRDIIVERLAPDEQLLSGPPGRTFHGVFDDSMAASVERMESVARAAIARERDEAQRAKLRAERSDAEKDLFVAVIAHEIRTPLTAVLGWIALARERVREDELLVRAIDTIDRNVAVLRRLVEDLLDLARVRSGKLSLDLQRVDAARFVTAAVESARPHAAGKGVDLSIEHIAPAHVQGDPDRLLQVLSNLLVNAIKFTPRDGHVVVRVARAADRVRVEVSDDGPGIAPEIRASVFDPFKQGDPLAGSRGGGLGLGLAIVREVVAAHHGSVGAESEGVGKGATFWFELPLAPP</sequence>
<dbReference type="Gene3D" id="1.10.287.130">
    <property type="match status" value="1"/>
</dbReference>
<reference evidence="8 9" key="1">
    <citation type="submission" date="2015-03" db="EMBL/GenBank/DDBJ databases">
        <title>Genome assembly of Sandaracinus amylolyticus DSM 53668.</title>
        <authorList>
            <person name="Sharma G."/>
            <person name="Subramanian S."/>
        </authorList>
    </citation>
    <scope>NUCLEOTIDE SEQUENCE [LARGE SCALE GENOMIC DNA]</scope>
    <source>
        <strain evidence="8 9">DSM 53668</strain>
    </source>
</reference>
<feature type="domain" description="Histidine kinase" evidence="7">
    <location>
        <begin position="173"/>
        <end position="390"/>
    </location>
</feature>